<evidence type="ECO:0000313" key="3">
    <source>
        <dbReference type="Proteomes" id="UP000623467"/>
    </source>
</evidence>
<dbReference type="OrthoDB" id="2931267at2759"/>
<comment type="caution">
    <text evidence="2">The sequence shown here is derived from an EMBL/GenBank/DDBJ whole genome shotgun (WGS) entry which is preliminary data.</text>
</comment>
<dbReference type="AlphaFoldDB" id="A0A8H6XIC3"/>
<keyword evidence="3" id="KW-1185">Reference proteome</keyword>
<protein>
    <submittedName>
        <fullName evidence="2">Uncharacterized protein</fullName>
    </submittedName>
</protein>
<feature type="region of interest" description="Disordered" evidence="1">
    <location>
        <begin position="82"/>
        <end position="102"/>
    </location>
</feature>
<name>A0A8H6XIC3_9AGAR</name>
<organism evidence="2 3">
    <name type="scientific">Mycena sanguinolenta</name>
    <dbReference type="NCBI Taxonomy" id="230812"/>
    <lineage>
        <taxon>Eukaryota</taxon>
        <taxon>Fungi</taxon>
        <taxon>Dikarya</taxon>
        <taxon>Basidiomycota</taxon>
        <taxon>Agaricomycotina</taxon>
        <taxon>Agaricomycetes</taxon>
        <taxon>Agaricomycetidae</taxon>
        <taxon>Agaricales</taxon>
        <taxon>Marasmiineae</taxon>
        <taxon>Mycenaceae</taxon>
        <taxon>Mycena</taxon>
    </lineage>
</organism>
<proteinExistence type="predicted"/>
<sequence length="337" mass="36432">MAPGRPLAPPTPSRTPKPVEGDWLPSIDRLAAHHYRLESLLDSALATVTLILDTATTTTFSAHTTDVLHALYQCTMVATSRSPTPSPTPALVSAPPAPPTATKTATYADAVAATPDRAGANADKVNTTKMTKPGDRIGTAPDIVLRIDSLPSPLGVRPPPTALYATLANKPFEPDIQVAGVRWTRNGNLTITFIHDDKYMADGAMDLASSALWKRIEPLLHLPKDCPVPRIDCGKPWHSVVIHDAPMLLPDEPRYEPAYMWLRRGGFRGNVMHVSYMGKQAPLCTGETGTVRISLETRAEAEFLVRNGALVFGSRCWVSHFVAKPRDSSPRSTSAPP</sequence>
<evidence type="ECO:0000256" key="1">
    <source>
        <dbReference type="SAM" id="MobiDB-lite"/>
    </source>
</evidence>
<evidence type="ECO:0000313" key="2">
    <source>
        <dbReference type="EMBL" id="KAF7341032.1"/>
    </source>
</evidence>
<accession>A0A8H6XIC3</accession>
<feature type="region of interest" description="Disordered" evidence="1">
    <location>
        <begin position="1"/>
        <end position="20"/>
    </location>
</feature>
<reference evidence="2" key="1">
    <citation type="submission" date="2020-05" db="EMBL/GenBank/DDBJ databases">
        <title>Mycena genomes resolve the evolution of fungal bioluminescence.</title>
        <authorList>
            <person name="Tsai I.J."/>
        </authorList>
    </citation>
    <scope>NUCLEOTIDE SEQUENCE</scope>
    <source>
        <strain evidence="2">160909Yilan</strain>
    </source>
</reference>
<gene>
    <name evidence="2" type="ORF">MSAN_02089000</name>
</gene>
<dbReference type="Proteomes" id="UP000623467">
    <property type="component" value="Unassembled WGS sequence"/>
</dbReference>
<feature type="compositionally biased region" description="Pro residues" evidence="1">
    <location>
        <begin position="1"/>
        <end position="15"/>
    </location>
</feature>
<dbReference type="EMBL" id="JACAZH010000028">
    <property type="protein sequence ID" value="KAF7341032.1"/>
    <property type="molecule type" value="Genomic_DNA"/>
</dbReference>